<dbReference type="InterPro" id="IPR004150">
    <property type="entry name" value="NAD_DNA_ligase_OB"/>
</dbReference>
<dbReference type="GO" id="GO:0006281">
    <property type="term" value="P:DNA repair"/>
    <property type="evidence" value="ECO:0007669"/>
    <property type="project" value="InterPro"/>
</dbReference>
<dbReference type="InterPro" id="IPR012340">
    <property type="entry name" value="NA-bd_OB-fold"/>
</dbReference>
<dbReference type="InterPro" id="IPR036420">
    <property type="entry name" value="BRCT_dom_sf"/>
</dbReference>
<keyword evidence="3" id="KW-0235">DNA replication</keyword>
<dbReference type="GO" id="GO:0006260">
    <property type="term" value="P:DNA replication"/>
    <property type="evidence" value="ECO:0007669"/>
    <property type="project" value="UniProtKB-KW"/>
</dbReference>
<accession>A0A5B8HYA7</accession>
<organism evidence="7">
    <name type="scientific">Mimiviridae sp. ChoanoV1</name>
    <dbReference type="NCBI Taxonomy" id="2596887"/>
    <lineage>
        <taxon>Viruses</taxon>
        <taxon>Varidnaviria</taxon>
        <taxon>Bamfordvirae</taxon>
        <taxon>Nucleocytoviricota</taxon>
        <taxon>Megaviricetes</taxon>
        <taxon>Imitervirales</taxon>
        <taxon>Schizomimiviridae</taxon>
    </lineage>
</organism>
<evidence type="ECO:0000256" key="5">
    <source>
        <dbReference type="ARBA" id="ARBA00034005"/>
    </source>
</evidence>
<dbReference type="Gene3D" id="3.40.50.10190">
    <property type="entry name" value="BRCT domain"/>
    <property type="match status" value="1"/>
</dbReference>
<name>A0A5B8HYA7_9VIRU</name>
<dbReference type="Gene3D" id="3.30.470.30">
    <property type="entry name" value="DNA ligase/mRNA capping enzyme"/>
    <property type="match status" value="1"/>
</dbReference>
<dbReference type="SUPFAM" id="SSF50249">
    <property type="entry name" value="Nucleic acid-binding proteins"/>
    <property type="match status" value="1"/>
</dbReference>
<dbReference type="SUPFAM" id="SSF56091">
    <property type="entry name" value="DNA ligase/mRNA capping enzyme, catalytic domain"/>
    <property type="match status" value="1"/>
</dbReference>
<reference evidence="7" key="1">
    <citation type="submission" date="2018-11" db="EMBL/GenBank/DDBJ databases">
        <title>A distinct lineage of giant viruses engineers rhodopsin photosystems in predatory marine eukaryotes.</title>
        <authorList>
            <person name="Needham D.M."/>
            <person name="Yoshizawa S."/>
            <person name="Hosaka T."/>
            <person name="Poirier C."/>
            <person name="Choi C.-J."/>
            <person name="Hehenberger E."/>
            <person name="Irwin N.A.T."/>
            <person name="Wilken S."/>
            <person name="Yung C.-M."/>
            <person name="Bachy C."/>
            <person name="Kurihara R."/>
            <person name="Nakajima Y."/>
            <person name="Kojima K."/>
            <person name="Kimura-Someya T."/>
            <person name="Leonard G."/>
            <person name="Malmstrom R.R."/>
            <person name="Mende D."/>
            <person name="Olson D.K."/>
            <person name="Sudo Y."/>
            <person name="Sudek S."/>
            <person name="Richards T.A."/>
            <person name="DeLong E.F."/>
            <person name="Keeling P.J."/>
            <person name="Santoro A.E."/>
            <person name="Shirouzu M."/>
            <person name="Iwasaki W."/>
            <person name="Worden A.Z."/>
        </authorList>
    </citation>
    <scope>NUCLEOTIDE SEQUENCE</scope>
</reference>
<dbReference type="EMBL" id="MK250089">
    <property type="protein sequence ID" value="QDY52240.1"/>
    <property type="molecule type" value="Genomic_DNA"/>
</dbReference>
<evidence type="ECO:0000256" key="1">
    <source>
        <dbReference type="ARBA" id="ARBA00012722"/>
    </source>
</evidence>
<gene>
    <name evidence="7" type="ORF">5_37</name>
</gene>
<keyword evidence="2 7" id="KW-0436">Ligase</keyword>
<protein>
    <recommendedName>
        <fullName evidence="1">DNA ligase (NAD(+))</fullName>
        <ecNumber evidence="1">6.5.1.2</ecNumber>
    </recommendedName>
</protein>
<proteinExistence type="predicted"/>
<keyword evidence="4" id="KW-0520">NAD</keyword>
<dbReference type="Pfam" id="PF01653">
    <property type="entry name" value="DNA_ligase_aden"/>
    <property type="match status" value="1"/>
</dbReference>
<dbReference type="InterPro" id="IPR013839">
    <property type="entry name" value="DNAligase_adenylation"/>
</dbReference>
<dbReference type="Pfam" id="PF03120">
    <property type="entry name" value="OB_DNA_ligase"/>
    <property type="match status" value="1"/>
</dbReference>
<dbReference type="InterPro" id="IPR013840">
    <property type="entry name" value="DNAligase_N"/>
</dbReference>
<comment type="catalytic activity">
    <reaction evidence="5">
        <text>NAD(+) + (deoxyribonucleotide)n-3'-hydroxyl + 5'-phospho-(deoxyribonucleotide)m = (deoxyribonucleotide)n+m + AMP + beta-nicotinamide D-nucleotide.</text>
        <dbReference type="EC" id="6.5.1.2"/>
    </reaction>
</comment>
<dbReference type="SUPFAM" id="SSF47794">
    <property type="entry name" value="Rad51 N-terminal domain-like"/>
    <property type="match status" value="1"/>
</dbReference>
<dbReference type="SMART" id="SM00532">
    <property type="entry name" value="LIGANc"/>
    <property type="match status" value="1"/>
</dbReference>
<evidence type="ECO:0000256" key="3">
    <source>
        <dbReference type="ARBA" id="ARBA00022705"/>
    </source>
</evidence>
<dbReference type="EC" id="6.5.1.2" evidence="1"/>
<dbReference type="SUPFAM" id="SSF52113">
    <property type="entry name" value="BRCT domain"/>
    <property type="match status" value="1"/>
</dbReference>
<dbReference type="Pfam" id="PF00533">
    <property type="entry name" value="BRCT"/>
    <property type="match status" value="1"/>
</dbReference>
<evidence type="ECO:0000256" key="4">
    <source>
        <dbReference type="ARBA" id="ARBA00023027"/>
    </source>
</evidence>
<dbReference type="Gene3D" id="2.40.50.140">
    <property type="entry name" value="Nucleic acid-binding proteins"/>
    <property type="match status" value="1"/>
</dbReference>
<dbReference type="InterPro" id="IPR010995">
    <property type="entry name" value="DNA_repair_Rad51/TF_NusA_a-hlx"/>
</dbReference>
<evidence type="ECO:0000313" key="7">
    <source>
        <dbReference type="EMBL" id="QDY52240.1"/>
    </source>
</evidence>
<dbReference type="GO" id="GO:0000166">
    <property type="term" value="F:nucleotide binding"/>
    <property type="evidence" value="ECO:0007669"/>
    <property type="project" value="InterPro"/>
</dbReference>
<evidence type="ECO:0000256" key="2">
    <source>
        <dbReference type="ARBA" id="ARBA00022598"/>
    </source>
</evidence>
<evidence type="ECO:0000259" key="6">
    <source>
        <dbReference type="SMART" id="SM00532"/>
    </source>
</evidence>
<feature type="domain" description="NAD-dependent DNA ligase N-terminal" evidence="6">
    <location>
        <begin position="15"/>
        <end position="406"/>
    </location>
</feature>
<dbReference type="Gene3D" id="1.10.150.20">
    <property type="entry name" value="5' to 3' exonuclease, C-terminal subdomain"/>
    <property type="match status" value="1"/>
</dbReference>
<dbReference type="GO" id="GO:0003911">
    <property type="term" value="F:DNA ligase (NAD+) activity"/>
    <property type="evidence" value="ECO:0007669"/>
    <property type="project" value="UniProtKB-EC"/>
</dbReference>
<sequence>MNLIEKNPIDFLKNSTQEEIETLLLKCSDYYYNSEEGKILLSDRVFDIIKDYLEKEYSTSNYLQEIGSNIKSSKVKLPIHMGSMNKKKTEKEITKWQKDYKGDVVISDKLDGISFLLVNKEGKINIYTRGNGKEGKDITDLKDFVKLPKLKENVIVRGEILVNKENFKKVSKDFKNPRSFIAGMTNQKDFSKKKYLLEFVDLVVYELVEPIKNPLEQFIYLSNLGFKTVFNEMKSEFDFSYLKELMLKRKKYSEYEIDGLIITQNNINDRNKDGNPKYSFAFKMDLDFAITKVINVEWNKSKHGKLKPIVNIEPTLLCGTTNRKATGNNADFIVKNGIGPGAIVKMIKGGEIIPKIVEVLEKTEPQLPELEYVWNETHKEIILVNLEDDDEVKLKKIITFFKSLEVENIGPGIYKKIYNSGFNTIKKILNIKKGDLLKLDGIKDKSATKIFTSLHKVIDNELDIENIISGSCILGNGLGYKILKKITSVYPDIFINDEEITTEMLNKIPSIQEKTSIKIINKLPEIRLFIKNHPELKIKIIENTLNEEINQVLKKNVVVTGKRDEKVKEIIEKYDWTIQNTVNKKTDILIVDDLNSLSSKIKKAKELKIDIKTNVDIINEYL</sequence>
<dbReference type="InterPro" id="IPR001357">
    <property type="entry name" value="BRCT_dom"/>
</dbReference>